<dbReference type="Pfam" id="PF01535">
    <property type="entry name" value="PPR"/>
    <property type="match status" value="2"/>
</dbReference>
<dbReference type="InterPro" id="IPR027417">
    <property type="entry name" value="P-loop_NTPase"/>
</dbReference>
<dbReference type="Pfam" id="PF06421">
    <property type="entry name" value="LepA_C"/>
    <property type="match status" value="1"/>
</dbReference>
<keyword evidence="3 8" id="KW-0999">Mitochondrion inner membrane</keyword>
<evidence type="ECO:0000313" key="12">
    <source>
        <dbReference type="EMBL" id="CAF1393085.1"/>
    </source>
</evidence>
<proteinExistence type="inferred from homology"/>
<dbReference type="GO" id="GO:0005759">
    <property type="term" value="C:mitochondrial matrix"/>
    <property type="evidence" value="ECO:0007669"/>
    <property type="project" value="UniProtKB-UniRule"/>
</dbReference>
<sequence length="947" mass="107912">MQFLRRFSQIRYLSSIKTNVSPSTKQKELSEIQKLMRNYNNSHESIRTLALFEWMVNISDTKPDFPCYLQIIRACGEVNHFNFCQKVHDFIKNDRTLDQNEYYQLQTKLIYMYAKINRLDFAEQIFQSLTTNTNNQTKHISLFGTLFKSYNMNGQANKTIDVYENELLNNKTIELDAITATCVLNACSDCHRLNIGKHIHNEVIRLKLLDSSNVRLVTALMDMYCKCGSIDRARELFDQYLPELDCIAYSTMMKAYLAANQPNQVLDLFKQLQSTSISPDVSLYLHVISAGKELQQPEQAEFIHRTIRSLHRIYVPCRFQHAQDQSTLVVERALRSIRMDAYETSLIRNFCIIAHVDHGKSTLADRLLELTGTIPKSKENRQVLDKLEVERERGITVKAAAVSMFYPYQNQTYLLNLIDTPGHVDFSTEVARSLSACQSAILLVDAAQGIQAQTVANFLLACDSFMEVIAVINKIDLKEAKVERTIRQIESEFGLPAKNIIQVSAKHGTNCDKILEEIVKQLPSPNYSRTKPLRLFVFDSAFASNINSTVINVAVTDGIVRAGDKIASKLSGKNYTVLETGIFTYPDRVKTDALYAGHVGYIICDTKHVQDAVVGDTFHHQGVNVEPLQTFKVPKPMVFAGFFPFEEAQYNVFEQSIERLALNDTGVRIIPTSNPAFGKGMRIGFLGLLHMEIFNQRLQSEFAQQVITTFPGVAYQCRIVGKDNIKDYGSDLLTISDPLKWPDTNIIRETLEPIVFGQILTPTQFASLVKIICDERRGDLIEEYCIDEKRTLLKYKLPLAEIVYDFFDQLKQITSGYGTFDYEDGGYEKSNIVKMRICINQEEIDELSVLCHAKRAQVVGKEIVTKLKENIDRQQYAVKIEAKVHATVLARQNIPPYKKDVGAKLYGGDKTRLMKLLKRQEEGKERMRSIANIQVPRDAIIAVLKRK</sequence>
<dbReference type="PANTHER" id="PTHR43512">
    <property type="entry name" value="TRANSLATION FACTOR GUF1-RELATED"/>
    <property type="match status" value="1"/>
</dbReference>
<dbReference type="AlphaFoldDB" id="A0A814G6T3"/>
<dbReference type="NCBIfam" id="TIGR00231">
    <property type="entry name" value="small_GTP"/>
    <property type="match status" value="1"/>
</dbReference>
<dbReference type="InterPro" id="IPR011990">
    <property type="entry name" value="TPR-like_helical_dom_sf"/>
</dbReference>
<dbReference type="InterPro" id="IPR035647">
    <property type="entry name" value="EFG_III/V"/>
</dbReference>
<dbReference type="Gene3D" id="3.30.70.870">
    <property type="entry name" value="Elongation Factor G (Translational Gtpase), domain 3"/>
    <property type="match status" value="1"/>
</dbReference>
<dbReference type="Pfam" id="PF00679">
    <property type="entry name" value="EFG_C"/>
    <property type="match status" value="1"/>
</dbReference>
<dbReference type="InterPro" id="IPR005225">
    <property type="entry name" value="Small_GTP-bd"/>
</dbReference>
<dbReference type="InterPro" id="IPR031157">
    <property type="entry name" value="G_TR_CS"/>
</dbReference>
<feature type="binding site" evidence="8">
    <location>
        <begin position="419"/>
        <end position="423"/>
    </location>
    <ligand>
        <name>GTP</name>
        <dbReference type="ChEBI" id="CHEBI:37565"/>
    </ligand>
</feature>
<comment type="similarity">
    <text evidence="1">Belongs to the TRAFAC class translation factor GTPase superfamily. Classic translation factor GTPase family. LepA subfamily.</text>
</comment>
<feature type="binding site" evidence="8">
    <location>
        <begin position="354"/>
        <end position="361"/>
    </location>
    <ligand>
        <name>GTP</name>
        <dbReference type="ChEBI" id="CHEBI:37565"/>
    </ligand>
</feature>
<dbReference type="CDD" id="cd03709">
    <property type="entry name" value="lepA_C"/>
    <property type="match status" value="1"/>
</dbReference>
<dbReference type="PANTHER" id="PTHR43512:SF7">
    <property type="entry name" value="TRANSLATION FACTOR GUF1, MITOCHONDRIAL"/>
    <property type="match status" value="1"/>
</dbReference>
<keyword evidence="7 8" id="KW-0472">Membrane</keyword>
<evidence type="ECO:0000256" key="8">
    <source>
        <dbReference type="HAMAP-Rule" id="MF_03137"/>
    </source>
</evidence>
<dbReference type="GO" id="GO:0045727">
    <property type="term" value="P:positive regulation of translation"/>
    <property type="evidence" value="ECO:0007669"/>
    <property type="project" value="UniProtKB-UniRule"/>
</dbReference>
<protein>
    <recommendedName>
        <fullName evidence="8">Translation factor GUF1 homolog, mitochondrial</fullName>
        <ecNumber evidence="8">3.6.5.n1</ecNumber>
    </recommendedName>
    <alternativeName>
        <fullName evidence="8">Elongation factor 4 homolog</fullName>
        <shortName evidence="8">EF-4</shortName>
    </alternativeName>
    <alternativeName>
        <fullName evidence="8">GTPase GUF1 homolog</fullName>
    </alternativeName>
    <alternativeName>
        <fullName evidence="8">Ribosomal back-translocase</fullName>
    </alternativeName>
</protein>
<dbReference type="FunFam" id="3.40.50.300:FF:000078">
    <property type="entry name" value="Elongation factor 4"/>
    <property type="match status" value="1"/>
</dbReference>
<dbReference type="PROSITE" id="PS00301">
    <property type="entry name" value="G_TR_1"/>
    <property type="match status" value="1"/>
</dbReference>
<evidence type="ECO:0000256" key="2">
    <source>
        <dbReference type="ARBA" id="ARBA00022741"/>
    </source>
</evidence>
<evidence type="ECO:0000259" key="10">
    <source>
        <dbReference type="PROSITE" id="PS51722"/>
    </source>
</evidence>
<dbReference type="Gene3D" id="1.25.40.10">
    <property type="entry name" value="Tetratricopeptide repeat domain"/>
    <property type="match status" value="2"/>
</dbReference>
<dbReference type="PRINTS" id="PR00315">
    <property type="entry name" value="ELONGATNFCT"/>
</dbReference>
<dbReference type="NCBIfam" id="TIGR01393">
    <property type="entry name" value="lepA"/>
    <property type="match status" value="1"/>
</dbReference>
<evidence type="ECO:0000313" key="11">
    <source>
        <dbReference type="EMBL" id="CAF0992554.1"/>
    </source>
</evidence>
<dbReference type="InterPro" id="IPR000795">
    <property type="entry name" value="T_Tr_GTP-bd_dom"/>
</dbReference>
<dbReference type="NCBIfam" id="TIGR00756">
    <property type="entry name" value="PPR"/>
    <property type="match status" value="1"/>
</dbReference>
<keyword evidence="4 8" id="KW-0378">Hydrolase</keyword>
<dbReference type="SUPFAM" id="SSF50447">
    <property type="entry name" value="Translation proteins"/>
    <property type="match status" value="1"/>
</dbReference>
<evidence type="ECO:0000256" key="5">
    <source>
        <dbReference type="ARBA" id="ARBA00023128"/>
    </source>
</evidence>
<dbReference type="Proteomes" id="UP000663828">
    <property type="component" value="Unassembled WGS sequence"/>
</dbReference>
<evidence type="ECO:0000313" key="13">
    <source>
        <dbReference type="Proteomes" id="UP000663828"/>
    </source>
</evidence>
<dbReference type="OrthoDB" id="1074at2759"/>
<gene>
    <name evidence="11" type="ORF">EDS130_LOCUS14467</name>
    <name evidence="12" type="ORF">XAT740_LOCUS33713</name>
</gene>
<dbReference type="InterPro" id="IPR009000">
    <property type="entry name" value="Transl_B-barrel_sf"/>
</dbReference>
<dbReference type="EMBL" id="CAJNOJ010000059">
    <property type="protein sequence ID" value="CAF0992554.1"/>
    <property type="molecule type" value="Genomic_DNA"/>
</dbReference>
<evidence type="ECO:0000256" key="3">
    <source>
        <dbReference type="ARBA" id="ARBA00022792"/>
    </source>
</evidence>
<keyword evidence="5 8" id="KW-0496">Mitochondrion</keyword>
<comment type="similarity">
    <text evidence="8">Belongs to the GTP-binding elongation factor family. LepA subfamily.</text>
</comment>
<name>A0A814G6T3_ADIRI</name>
<dbReference type="GO" id="GO:0003924">
    <property type="term" value="F:GTPase activity"/>
    <property type="evidence" value="ECO:0007669"/>
    <property type="project" value="UniProtKB-UniRule"/>
</dbReference>
<dbReference type="Pfam" id="PF00009">
    <property type="entry name" value="GTP_EFTU"/>
    <property type="match status" value="1"/>
</dbReference>
<dbReference type="HAMAP" id="MF_00071">
    <property type="entry name" value="LepA"/>
    <property type="match status" value="1"/>
</dbReference>
<evidence type="ECO:0000256" key="1">
    <source>
        <dbReference type="ARBA" id="ARBA00005454"/>
    </source>
</evidence>
<feature type="repeat" description="PPR" evidence="9">
    <location>
        <begin position="245"/>
        <end position="279"/>
    </location>
</feature>
<dbReference type="GO" id="GO:0005525">
    <property type="term" value="F:GTP binding"/>
    <property type="evidence" value="ECO:0007669"/>
    <property type="project" value="UniProtKB-UniRule"/>
</dbReference>
<comment type="function">
    <text evidence="8">Promotes mitochondrial protein synthesis. May act as a fidelity factor of the translation reaction, by catalyzing a one-codon backward translocation of tRNAs on improperly translocated ribosomes. Binds to mitochondrial ribosomes in a GTP-dependent manner.</text>
</comment>
<evidence type="ECO:0000256" key="4">
    <source>
        <dbReference type="ARBA" id="ARBA00022801"/>
    </source>
</evidence>
<dbReference type="FunFam" id="3.30.70.2570:FF:000001">
    <property type="entry name" value="Translation factor GUF1, mitochondrial"/>
    <property type="match status" value="1"/>
</dbReference>
<feature type="domain" description="Tr-type G" evidence="10">
    <location>
        <begin position="345"/>
        <end position="526"/>
    </location>
</feature>
<keyword evidence="13" id="KW-1185">Reference proteome</keyword>
<dbReference type="InterPro" id="IPR035654">
    <property type="entry name" value="LepA_IV"/>
</dbReference>
<keyword evidence="2 8" id="KW-0547">Nucleotide-binding</keyword>
<organism evidence="11 14">
    <name type="scientific">Adineta ricciae</name>
    <name type="common">Rotifer</name>
    <dbReference type="NCBI Taxonomy" id="249248"/>
    <lineage>
        <taxon>Eukaryota</taxon>
        <taxon>Metazoa</taxon>
        <taxon>Spiralia</taxon>
        <taxon>Gnathifera</taxon>
        <taxon>Rotifera</taxon>
        <taxon>Eurotatoria</taxon>
        <taxon>Bdelloidea</taxon>
        <taxon>Adinetida</taxon>
        <taxon>Adinetidae</taxon>
        <taxon>Adineta</taxon>
    </lineage>
</organism>
<feature type="binding site" evidence="8">
    <location>
        <begin position="473"/>
        <end position="476"/>
    </location>
    <ligand>
        <name>GTP</name>
        <dbReference type="ChEBI" id="CHEBI:37565"/>
    </ligand>
</feature>
<dbReference type="SUPFAM" id="SSF54980">
    <property type="entry name" value="EF-G C-terminal domain-like"/>
    <property type="match status" value="2"/>
</dbReference>
<dbReference type="InterPro" id="IPR013842">
    <property type="entry name" value="LepA_CTD"/>
</dbReference>
<evidence type="ECO:0000256" key="9">
    <source>
        <dbReference type="PROSITE-ProRule" id="PRU00708"/>
    </source>
</evidence>
<evidence type="ECO:0000313" key="14">
    <source>
        <dbReference type="Proteomes" id="UP000663852"/>
    </source>
</evidence>
<dbReference type="SUPFAM" id="SSF52540">
    <property type="entry name" value="P-loop containing nucleoside triphosphate hydrolases"/>
    <property type="match status" value="1"/>
</dbReference>
<keyword evidence="8" id="KW-0648">Protein biosynthesis</keyword>
<accession>A0A814G6T3</accession>
<dbReference type="GO" id="GO:0005743">
    <property type="term" value="C:mitochondrial inner membrane"/>
    <property type="evidence" value="ECO:0007669"/>
    <property type="project" value="UniProtKB-SubCell"/>
</dbReference>
<dbReference type="CDD" id="cd01890">
    <property type="entry name" value="LepA"/>
    <property type="match status" value="1"/>
</dbReference>
<dbReference type="GO" id="GO:0006412">
    <property type="term" value="P:translation"/>
    <property type="evidence" value="ECO:0007669"/>
    <property type="project" value="UniProtKB-KW"/>
</dbReference>
<evidence type="ECO:0000256" key="6">
    <source>
        <dbReference type="ARBA" id="ARBA00023134"/>
    </source>
</evidence>
<reference evidence="11" key="1">
    <citation type="submission" date="2021-02" db="EMBL/GenBank/DDBJ databases">
        <authorList>
            <person name="Nowell W R."/>
        </authorList>
    </citation>
    <scope>NUCLEOTIDE SEQUENCE</scope>
</reference>
<dbReference type="InterPro" id="IPR038363">
    <property type="entry name" value="LepA_C_sf"/>
</dbReference>
<dbReference type="GO" id="GO:0097177">
    <property type="term" value="F:mitochondrial ribosome binding"/>
    <property type="evidence" value="ECO:0007669"/>
    <property type="project" value="TreeGrafter"/>
</dbReference>
<dbReference type="InterPro" id="IPR000640">
    <property type="entry name" value="EFG_V-like"/>
</dbReference>
<keyword evidence="6 8" id="KW-0342">GTP-binding</keyword>
<dbReference type="Gene3D" id="3.30.70.2570">
    <property type="entry name" value="Elongation factor 4, C-terminal domain"/>
    <property type="match status" value="1"/>
</dbReference>
<dbReference type="PROSITE" id="PS51375">
    <property type="entry name" value="PPR"/>
    <property type="match status" value="1"/>
</dbReference>
<dbReference type="FunFam" id="3.30.70.240:FF:000007">
    <property type="entry name" value="Translation factor GUF1, mitochondrial"/>
    <property type="match status" value="1"/>
</dbReference>
<comment type="subcellular location">
    <subcellularLocation>
        <location evidence="8">Mitochondrion inner membrane</location>
        <topology evidence="8">Peripheral membrane protein</topology>
        <orientation evidence="8">Matrix side</orientation>
    </subcellularLocation>
</comment>
<dbReference type="Gene3D" id="2.40.30.10">
    <property type="entry name" value="Translation factors"/>
    <property type="match status" value="1"/>
</dbReference>
<dbReference type="InterPro" id="IPR002885">
    <property type="entry name" value="PPR_rpt"/>
</dbReference>
<evidence type="ECO:0000256" key="7">
    <source>
        <dbReference type="ARBA" id="ARBA00023136"/>
    </source>
</evidence>
<dbReference type="Proteomes" id="UP000663852">
    <property type="component" value="Unassembled WGS sequence"/>
</dbReference>
<comment type="catalytic activity">
    <reaction evidence="8">
        <text>GTP + H2O = GDP + phosphate + H(+)</text>
        <dbReference type="Rhea" id="RHEA:19669"/>
        <dbReference type="ChEBI" id="CHEBI:15377"/>
        <dbReference type="ChEBI" id="CHEBI:15378"/>
        <dbReference type="ChEBI" id="CHEBI:37565"/>
        <dbReference type="ChEBI" id="CHEBI:43474"/>
        <dbReference type="ChEBI" id="CHEBI:58189"/>
        <dbReference type="EC" id="3.6.5.n1"/>
    </reaction>
</comment>
<dbReference type="InterPro" id="IPR006297">
    <property type="entry name" value="EF-4"/>
</dbReference>
<dbReference type="EC" id="3.6.5.n1" evidence="8"/>
<dbReference type="Gene3D" id="3.40.50.300">
    <property type="entry name" value="P-loop containing nucleotide triphosphate hydrolases"/>
    <property type="match status" value="1"/>
</dbReference>
<dbReference type="EMBL" id="CAJNOR010003241">
    <property type="protein sequence ID" value="CAF1393085.1"/>
    <property type="molecule type" value="Genomic_DNA"/>
</dbReference>
<dbReference type="FunFam" id="2.40.30.10:FF:000015">
    <property type="entry name" value="Translation factor GUF1, mitochondrial"/>
    <property type="match status" value="1"/>
</dbReference>
<dbReference type="Gene3D" id="3.30.70.240">
    <property type="match status" value="1"/>
</dbReference>
<dbReference type="PROSITE" id="PS51722">
    <property type="entry name" value="G_TR_2"/>
    <property type="match status" value="1"/>
</dbReference>
<comment type="caution">
    <text evidence="11">The sequence shown here is derived from an EMBL/GenBank/DDBJ whole genome shotgun (WGS) entry which is preliminary data.</text>
</comment>